<feature type="domain" description="Metallo-beta-lactamase" evidence="1">
    <location>
        <begin position="38"/>
        <end position="229"/>
    </location>
</feature>
<name>A0A932HXR9_UNCTE</name>
<dbReference type="PANTHER" id="PTHR42663:SF6">
    <property type="entry name" value="HYDROLASE C777.06C-RELATED"/>
    <property type="match status" value="1"/>
</dbReference>
<dbReference type="Proteomes" id="UP000782312">
    <property type="component" value="Unassembled WGS sequence"/>
</dbReference>
<organism evidence="2 3">
    <name type="scientific">Tectimicrobiota bacterium</name>
    <dbReference type="NCBI Taxonomy" id="2528274"/>
    <lineage>
        <taxon>Bacteria</taxon>
        <taxon>Pseudomonadati</taxon>
        <taxon>Nitrospinota/Tectimicrobiota group</taxon>
        <taxon>Candidatus Tectimicrobiota</taxon>
    </lineage>
</organism>
<dbReference type="SUPFAM" id="SSF56281">
    <property type="entry name" value="Metallo-hydrolase/oxidoreductase"/>
    <property type="match status" value="1"/>
</dbReference>
<evidence type="ECO:0000313" key="2">
    <source>
        <dbReference type="EMBL" id="MBI3126122.1"/>
    </source>
</evidence>
<dbReference type="PANTHER" id="PTHR42663">
    <property type="entry name" value="HYDROLASE C777.06C-RELATED-RELATED"/>
    <property type="match status" value="1"/>
</dbReference>
<dbReference type="CDD" id="cd16279">
    <property type="entry name" value="metallo-hydrolase-like_MBL-fold"/>
    <property type="match status" value="1"/>
</dbReference>
<sequence length="262" mass="29209">MSAGARVIVLGCGTSTGVPAIGCTDPVCLSDDPRNKRLRPSIFIEGDGTGLLVDTGPDLREQALRHGLRRVDAVVYTHHHADHTHGIDDLRVFNFLMKRTIPCYAYPDTAAVLRRNFSYIFGETPDYQGFKPQLTLHEVAGRPFEAGGFRVRPIELEHGGIRVMGLRIGDFAYATDCNAIPKASMRALEGVRVLILDALRHREHPSHFTVEQALGVVRELRPERTYFTHTNYELEYHETNAKLPPGVEMAYDGLTFEIQAGD</sequence>
<reference evidence="2" key="1">
    <citation type="submission" date="2020-07" db="EMBL/GenBank/DDBJ databases">
        <title>Huge and variable diversity of episymbiotic CPR bacteria and DPANN archaea in groundwater ecosystems.</title>
        <authorList>
            <person name="He C.Y."/>
            <person name="Keren R."/>
            <person name="Whittaker M."/>
            <person name="Farag I.F."/>
            <person name="Doudna J."/>
            <person name="Cate J.H.D."/>
            <person name="Banfield J.F."/>
        </authorList>
    </citation>
    <scope>NUCLEOTIDE SEQUENCE</scope>
    <source>
        <strain evidence="2">NC_groundwater_763_Ag_S-0.2um_68_21</strain>
    </source>
</reference>
<evidence type="ECO:0000313" key="3">
    <source>
        <dbReference type="Proteomes" id="UP000782312"/>
    </source>
</evidence>
<dbReference type="SMART" id="SM00849">
    <property type="entry name" value="Lactamase_B"/>
    <property type="match status" value="1"/>
</dbReference>
<dbReference type="Pfam" id="PF12706">
    <property type="entry name" value="Lactamase_B_2"/>
    <property type="match status" value="1"/>
</dbReference>
<dbReference type="AlphaFoldDB" id="A0A932HXR9"/>
<accession>A0A932HXR9</accession>
<dbReference type="InterPro" id="IPR001279">
    <property type="entry name" value="Metallo-B-lactamas"/>
</dbReference>
<protein>
    <submittedName>
        <fullName evidence="2">MBL fold metallo-hydrolase</fullName>
    </submittedName>
</protein>
<dbReference type="InterPro" id="IPR036866">
    <property type="entry name" value="RibonucZ/Hydroxyglut_hydro"/>
</dbReference>
<dbReference type="EMBL" id="JACPUR010000001">
    <property type="protein sequence ID" value="MBI3126122.1"/>
    <property type="molecule type" value="Genomic_DNA"/>
</dbReference>
<comment type="caution">
    <text evidence="2">The sequence shown here is derived from an EMBL/GenBank/DDBJ whole genome shotgun (WGS) entry which is preliminary data.</text>
</comment>
<proteinExistence type="predicted"/>
<dbReference type="Gene3D" id="3.60.15.10">
    <property type="entry name" value="Ribonuclease Z/Hydroxyacylglutathione hydrolase-like"/>
    <property type="match status" value="1"/>
</dbReference>
<evidence type="ECO:0000259" key="1">
    <source>
        <dbReference type="SMART" id="SM00849"/>
    </source>
</evidence>
<gene>
    <name evidence="2" type="ORF">HYZ11_00785</name>
</gene>